<feature type="chain" id="PRO_5032983405" description="Peptidase inhibitor I78 family protein" evidence="1">
    <location>
        <begin position="29"/>
        <end position="94"/>
    </location>
</feature>
<feature type="signal peptide" evidence="1">
    <location>
        <begin position="1"/>
        <end position="28"/>
    </location>
</feature>
<gene>
    <name evidence="2" type="ORF">GXX24_08925</name>
</gene>
<dbReference type="Pfam" id="PF11720">
    <property type="entry name" value="Inhibitor_I78"/>
    <property type="match status" value="1"/>
</dbReference>
<proteinExistence type="predicted"/>
<comment type="caution">
    <text evidence="2">The sequence shown here is derived from an EMBL/GenBank/DDBJ whole genome shotgun (WGS) entry which is preliminary data.</text>
</comment>
<organism evidence="2 3">
    <name type="scientific">Paracoccus solventivorans</name>
    <dbReference type="NCBI Taxonomy" id="53463"/>
    <lineage>
        <taxon>Bacteria</taxon>
        <taxon>Pseudomonadati</taxon>
        <taxon>Pseudomonadota</taxon>
        <taxon>Alphaproteobacteria</taxon>
        <taxon>Rhodobacterales</taxon>
        <taxon>Paracoccaceae</taxon>
        <taxon>Paracoccus</taxon>
    </lineage>
</organism>
<dbReference type="EMBL" id="DULP01000131">
    <property type="protein sequence ID" value="HHW34244.1"/>
    <property type="molecule type" value="Genomic_DNA"/>
</dbReference>
<evidence type="ECO:0000313" key="2">
    <source>
        <dbReference type="EMBL" id="HHW34244.1"/>
    </source>
</evidence>
<evidence type="ECO:0008006" key="4">
    <source>
        <dbReference type="Google" id="ProtNLM"/>
    </source>
</evidence>
<evidence type="ECO:0000256" key="1">
    <source>
        <dbReference type="SAM" id="SignalP"/>
    </source>
</evidence>
<keyword evidence="1" id="KW-0732">Signal</keyword>
<dbReference type="RefSeq" id="WP_303730293.1">
    <property type="nucleotide sequence ID" value="NZ_DULP01000131.1"/>
</dbReference>
<dbReference type="Proteomes" id="UP000580830">
    <property type="component" value="Unassembled WGS sequence"/>
</dbReference>
<dbReference type="InterPro" id="IPR021719">
    <property type="entry name" value="Prot_inh_I78"/>
</dbReference>
<evidence type="ECO:0000313" key="3">
    <source>
        <dbReference type="Proteomes" id="UP000580830"/>
    </source>
</evidence>
<sequence length="94" mass="9758">MTKLPRVALRALPMLALAACIETAPAPAADDEDLCGAAALAGLVGQPAEAARTLQLPAGTRIINPGDPVTRDLRRDRLNIEIGADGKIARVACY</sequence>
<accession>A0A832QWE1</accession>
<reference evidence="2 3" key="1">
    <citation type="journal article" date="2020" name="Biotechnol. Biofuels">
        <title>New insights from the biogas microbiome by comprehensive genome-resolved metagenomics of nearly 1600 species originating from multiple anaerobic digesters.</title>
        <authorList>
            <person name="Campanaro S."/>
            <person name="Treu L."/>
            <person name="Rodriguez-R L.M."/>
            <person name="Kovalovszki A."/>
            <person name="Ziels R.M."/>
            <person name="Maus I."/>
            <person name="Zhu X."/>
            <person name="Kougias P.G."/>
            <person name="Basile A."/>
            <person name="Luo G."/>
            <person name="Schluter A."/>
            <person name="Konstantinidis K.T."/>
            <person name="Angelidaki I."/>
        </authorList>
    </citation>
    <scope>NUCLEOTIDE SEQUENCE [LARGE SCALE GENOMIC DNA]</scope>
    <source>
        <strain evidence="2">AS04akNAM_125</strain>
    </source>
</reference>
<name>A0A832QWE1_9RHOB</name>
<dbReference type="AlphaFoldDB" id="A0A832QWE1"/>
<protein>
    <recommendedName>
        <fullName evidence="4">Peptidase inhibitor I78 family protein</fullName>
    </recommendedName>
</protein>
<dbReference type="Gene3D" id="3.30.10.10">
    <property type="entry name" value="Trypsin Inhibitor V, subunit A"/>
    <property type="match status" value="1"/>
</dbReference>